<protein>
    <submittedName>
        <fullName evidence="2">Uncharacterized protein</fullName>
    </submittedName>
</protein>
<proteinExistence type="predicted"/>
<feature type="region of interest" description="Disordered" evidence="1">
    <location>
        <begin position="58"/>
        <end position="107"/>
    </location>
</feature>
<evidence type="ECO:0000256" key="1">
    <source>
        <dbReference type="SAM" id="MobiDB-lite"/>
    </source>
</evidence>
<dbReference type="KEGG" id="npy:NPRO_12250"/>
<feature type="compositionally biased region" description="Gly residues" evidence="1">
    <location>
        <begin position="59"/>
        <end position="75"/>
    </location>
</feature>
<evidence type="ECO:0000313" key="2">
    <source>
        <dbReference type="EMBL" id="BBO23630.1"/>
    </source>
</evidence>
<reference evidence="2" key="1">
    <citation type="journal article" name="DNA Res.">
        <title>The physiological potential of anammox bacteria as revealed by their core genome structure.</title>
        <authorList>
            <person name="Okubo T."/>
            <person name="Toyoda A."/>
            <person name="Fukuhara K."/>
            <person name="Uchiyama I."/>
            <person name="Harigaya Y."/>
            <person name="Kuroiwa M."/>
            <person name="Suzuki T."/>
            <person name="Murakami Y."/>
            <person name="Suwa Y."/>
            <person name="Takami H."/>
        </authorList>
    </citation>
    <scope>NUCLEOTIDE SEQUENCE</scope>
    <source>
        <strain evidence="2">317325-2</strain>
    </source>
</reference>
<organism evidence="2 3">
    <name type="scientific">Candidatus Nitrosymbiomonas proteolyticus</name>
    <dbReference type="NCBI Taxonomy" id="2608984"/>
    <lineage>
        <taxon>Bacteria</taxon>
        <taxon>Bacillati</taxon>
        <taxon>Armatimonadota</taxon>
        <taxon>Armatimonadota incertae sedis</taxon>
        <taxon>Candidatus Nitrosymbiomonas</taxon>
    </lineage>
</organism>
<sequence length="107" mass="10103">MKSQTDMILMISAVLLALIVGGVFLFTRREPQAPAAPAPVTVSAPTYPEGSVTYANSLPGGGSGMSAGGPGGAPGGAAPAGAPPGSAARGRGNPAEMVGVQSVAGGG</sequence>
<dbReference type="Proteomes" id="UP000662873">
    <property type="component" value="Chromosome"/>
</dbReference>
<dbReference type="AlphaFoldDB" id="A0A809R7X4"/>
<dbReference type="EMBL" id="AP021858">
    <property type="protein sequence ID" value="BBO23630.1"/>
    <property type="molecule type" value="Genomic_DNA"/>
</dbReference>
<evidence type="ECO:0000313" key="3">
    <source>
        <dbReference type="Proteomes" id="UP000662873"/>
    </source>
</evidence>
<gene>
    <name evidence="2" type="ORF">NPRO_12250</name>
</gene>
<accession>A0A809R7X4</accession>
<feature type="compositionally biased region" description="Low complexity" evidence="1">
    <location>
        <begin position="76"/>
        <end position="95"/>
    </location>
</feature>
<name>A0A809R7X4_9BACT</name>